<evidence type="ECO:0000313" key="8">
    <source>
        <dbReference type="Proteomes" id="UP001141552"/>
    </source>
</evidence>
<keyword evidence="2" id="KW-0378">Hydrolase</keyword>
<evidence type="ECO:0000256" key="4">
    <source>
        <dbReference type="ARBA" id="ARBA00047304"/>
    </source>
</evidence>
<proteinExistence type="predicted"/>
<dbReference type="SUPFAM" id="SSF52200">
    <property type="entry name" value="Toll/Interleukin receptor TIR domain"/>
    <property type="match status" value="1"/>
</dbReference>
<evidence type="ECO:0000256" key="3">
    <source>
        <dbReference type="ARBA" id="ARBA00023027"/>
    </source>
</evidence>
<dbReference type="InterPro" id="IPR000157">
    <property type="entry name" value="TIR_dom"/>
</dbReference>
<dbReference type="PROSITE" id="PS50104">
    <property type="entry name" value="TIR"/>
    <property type="match status" value="1"/>
</dbReference>
<sequence>MAASQHHLGLLGYIVGEIFLLLIKWLLHLPQEKHDVFISFRGEDHTQQYHQPPVCSSVQELKVVSTFIDYKIDKGQELAPSLLKAIEDSKLSIVIFSQDYASSKWCLDELAHIMECNKKTRELKYQMEKVQSWREALSRAANIAGWDSLAASQHSST</sequence>
<comment type="catalytic activity">
    <reaction evidence="4">
        <text>NAD(+) + H2O = ADP-D-ribose + nicotinamide + H(+)</text>
        <dbReference type="Rhea" id="RHEA:16301"/>
        <dbReference type="ChEBI" id="CHEBI:15377"/>
        <dbReference type="ChEBI" id="CHEBI:15378"/>
        <dbReference type="ChEBI" id="CHEBI:17154"/>
        <dbReference type="ChEBI" id="CHEBI:57540"/>
        <dbReference type="ChEBI" id="CHEBI:57967"/>
        <dbReference type="EC" id="3.2.2.6"/>
    </reaction>
    <physiologicalReaction direction="left-to-right" evidence="4">
        <dbReference type="Rhea" id="RHEA:16302"/>
    </physiologicalReaction>
</comment>
<evidence type="ECO:0000256" key="1">
    <source>
        <dbReference type="ARBA" id="ARBA00011982"/>
    </source>
</evidence>
<dbReference type="PANTHER" id="PTHR32009:SF39">
    <property type="entry name" value="TIR DOMAIN-CONTAINING PROTEIN"/>
    <property type="match status" value="1"/>
</dbReference>
<evidence type="ECO:0000256" key="2">
    <source>
        <dbReference type="ARBA" id="ARBA00022801"/>
    </source>
</evidence>
<dbReference type="EC" id="3.2.2.6" evidence="1"/>
<reference evidence="7" key="1">
    <citation type="submission" date="2022-02" db="EMBL/GenBank/DDBJ databases">
        <authorList>
            <person name="Henning P.M."/>
            <person name="McCubbin A.G."/>
            <person name="Shore J.S."/>
        </authorList>
    </citation>
    <scope>NUCLEOTIDE SEQUENCE</scope>
    <source>
        <strain evidence="7">F60SS</strain>
        <tissue evidence="7">Leaves</tissue>
    </source>
</reference>
<dbReference type="OrthoDB" id="1678688at2759"/>
<dbReference type="AlphaFoldDB" id="A0A9Q0F194"/>
<dbReference type="GO" id="GO:0061809">
    <property type="term" value="F:NAD+ nucleosidase activity, cyclic ADP-ribose generating"/>
    <property type="evidence" value="ECO:0007669"/>
    <property type="project" value="UniProtKB-EC"/>
</dbReference>
<dbReference type="GO" id="GO:0007165">
    <property type="term" value="P:signal transduction"/>
    <property type="evidence" value="ECO:0007669"/>
    <property type="project" value="InterPro"/>
</dbReference>
<dbReference type="SMART" id="SM00255">
    <property type="entry name" value="TIR"/>
    <property type="match status" value="1"/>
</dbReference>
<evidence type="ECO:0000313" key="7">
    <source>
        <dbReference type="EMBL" id="KAJ4822384.1"/>
    </source>
</evidence>
<keyword evidence="3" id="KW-0520">NAD</keyword>
<dbReference type="EMBL" id="JAKUCV010007686">
    <property type="protein sequence ID" value="KAJ4822384.1"/>
    <property type="molecule type" value="Genomic_DNA"/>
</dbReference>
<keyword evidence="5" id="KW-1133">Transmembrane helix</keyword>
<organism evidence="7 8">
    <name type="scientific">Turnera subulata</name>
    <dbReference type="NCBI Taxonomy" id="218843"/>
    <lineage>
        <taxon>Eukaryota</taxon>
        <taxon>Viridiplantae</taxon>
        <taxon>Streptophyta</taxon>
        <taxon>Embryophyta</taxon>
        <taxon>Tracheophyta</taxon>
        <taxon>Spermatophyta</taxon>
        <taxon>Magnoliopsida</taxon>
        <taxon>eudicotyledons</taxon>
        <taxon>Gunneridae</taxon>
        <taxon>Pentapetalae</taxon>
        <taxon>rosids</taxon>
        <taxon>fabids</taxon>
        <taxon>Malpighiales</taxon>
        <taxon>Passifloraceae</taxon>
        <taxon>Turnera</taxon>
    </lineage>
</organism>
<keyword evidence="5" id="KW-0812">Transmembrane</keyword>
<reference evidence="7" key="2">
    <citation type="journal article" date="2023" name="Plants (Basel)">
        <title>Annotation of the Turnera subulata (Passifloraceae) Draft Genome Reveals the S-Locus Evolved after the Divergence of Turneroideae from Passifloroideae in a Stepwise Manner.</title>
        <authorList>
            <person name="Henning P.M."/>
            <person name="Roalson E.H."/>
            <person name="Mir W."/>
            <person name="McCubbin A.G."/>
            <person name="Shore J.S."/>
        </authorList>
    </citation>
    <scope>NUCLEOTIDE SEQUENCE</scope>
    <source>
        <strain evidence="7">F60SS</strain>
    </source>
</reference>
<dbReference type="Pfam" id="PF01582">
    <property type="entry name" value="TIR"/>
    <property type="match status" value="1"/>
</dbReference>
<feature type="domain" description="TIR" evidence="6">
    <location>
        <begin position="32"/>
        <end position="157"/>
    </location>
</feature>
<name>A0A9Q0F194_9ROSI</name>
<dbReference type="Proteomes" id="UP001141552">
    <property type="component" value="Unassembled WGS sequence"/>
</dbReference>
<feature type="transmembrane region" description="Helical" evidence="5">
    <location>
        <begin position="6"/>
        <end position="27"/>
    </location>
</feature>
<keyword evidence="5" id="KW-0472">Membrane</keyword>
<comment type="caution">
    <text evidence="7">The sequence shown here is derived from an EMBL/GenBank/DDBJ whole genome shotgun (WGS) entry which is preliminary data.</text>
</comment>
<dbReference type="PANTHER" id="PTHR32009">
    <property type="entry name" value="TMV RESISTANCE PROTEIN N-LIKE"/>
    <property type="match status" value="1"/>
</dbReference>
<dbReference type="Gene3D" id="3.40.50.10140">
    <property type="entry name" value="Toll/interleukin-1 receptor homology (TIR) domain"/>
    <property type="match status" value="1"/>
</dbReference>
<evidence type="ECO:0000259" key="6">
    <source>
        <dbReference type="PROSITE" id="PS50104"/>
    </source>
</evidence>
<protein>
    <recommendedName>
        <fullName evidence="1">ADP-ribosyl cyclase/cyclic ADP-ribose hydrolase</fullName>
        <ecNumber evidence="1">3.2.2.6</ecNumber>
    </recommendedName>
</protein>
<evidence type="ECO:0000256" key="5">
    <source>
        <dbReference type="SAM" id="Phobius"/>
    </source>
</evidence>
<gene>
    <name evidence="7" type="ORF">Tsubulata_019499</name>
</gene>
<keyword evidence="8" id="KW-1185">Reference proteome</keyword>
<dbReference type="InterPro" id="IPR035897">
    <property type="entry name" value="Toll_tir_struct_dom_sf"/>
</dbReference>
<accession>A0A9Q0F194</accession>